<keyword evidence="14" id="KW-1185">Reference proteome</keyword>
<dbReference type="GO" id="GO:0032049">
    <property type="term" value="P:cardiolipin biosynthetic process"/>
    <property type="evidence" value="ECO:0007669"/>
    <property type="project" value="InterPro"/>
</dbReference>
<evidence type="ECO:0000256" key="10">
    <source>
        <dbReference type="RuleBase" id="RU365024"/>
    </source>
</evidence>
<sequence>MSCLPIRDVFKASVELSVCRMTRSRPSDIRRAFSSISRFTPTTTCPSAGPRHARYSTAAPSDNGSSTSTSSASTSTSATIGPSSSQPVSPRPQPHQHPAFDRLSSALSATQPCFGARGDEVELLTSPEMFYARLLEMIKRAKRRILISSLYIGVEEGELVEAIRTALASNPQLRVAFILDYNRSTRLSSSATLPPSTAHLLLPLVRHYQDRCEVWLFRSPKLRGLMEKIVPARYDEGWGTWHGKWYGVDDEVIISGANLASSYFTNRQDRYIHFRSHPSLLSYLTSLTRLFTQYSYLLHHSPPAHISPLNTVPLPAPEHLSSTASTSSTSSSRSASNPPHTKASLIWPSASINPRRFEQHALATLSAFQNSWRASNPSRSRRVDVDTWFWPVLQAGVLGVKEEERAMGEIWKAVNGSYDDSTSEGEGGKVEVDLTSGYFGLYKAYKKAVINSPAPVRLIAASPKSNGFYGSKGFSRLIPEGYTLLESRFYRDAVRQGRAWDEEKGTGVRLREWEKEGWTYHSKGLWLSPAPTGSKPFLTFVGSSNLSTRSLTLDTELSMVMMTSSPSLRRALSAELKTLDSNAKDVGEETWNQEERKVSLLARVLVALGVEGML</sequence>
<evidence type="ECO:0000313" key="14">
    <source>
        <dbReference type="Proteomes" id="UP001388673"/>
    </source>
</evidence>
<keyword evidence="3 10" id="KW-0444">Lipid biosynthesis</keyword>
<feature type="region of interest" description="Disordered" evidence="11">
    <location>
        <begin position="317"/>
        <end position="345"/>
    </location>
</feature>
<dbReference type="SUPFAM" id="SSF56024">
    <property type="entry name" value="Phospholipase D/nuclease"/>
    <property type="match status" value="1"/>
</dbReference>
<evidence type="ECO:0000256" key="2">
    <source>
        <dbReference type="ARBA" id="ARBA00010682"/>
    </source>
</evidence>
<dbReference type="GO" id="GO:0008444">
    <property type="term" value="F:CDP-diacylglycerol-glycerol-3-phosphate 3-phosphatidyltransferase activity"/>
    <property type="evidence" value="ECO:0007669"/>
    <property type="project" value="UniProtKB-EC"/>
</dbReference>
<keyword evidence="4 10" id="KW-0808">Transferase</keyword>
<proteinExistence type="inferred from homology"/>
<dbReference type="AlphaFoldDB" id="A0AAW0Z4F6"/>
<evidence type="ECO:0000256" key="1">
    <source>
        <dbReference type="ARBA" id="ARBA00005042"/>
    </source>
</evidence>
<feature type="compositionally biased region" description="Low complexity" evidence="11">
    <location>
        <begin position="321"/>
        <end position="336"/>
    </location>
</feature>
<comment type="catalytic activity">
    <reaction evidence="9 10">
        <text>a CDP-1,2-diacyl-sn-glycerol + sn-glycerol 3-phosphate = a 1,2-diacyl-sn-glycero-3-phospho-(1'-sn-glycero-3'-phosphate) + CMP + H(+)</text>
        <dbReference type="Rhea" id="RHEA:12593"/>
        <dbReference type="ChEBI" id="CHEBI:15378"/>
        <dbReference type="ChEBI" id="CHEBI:57597"/>
        <dbReference type="ChEBI" id="CHEBI:58332"/>
        <dbReference type="ChEBI" id="CHEBI:60110"/>
        <dbReference type="ChEBI" id="CHEBI:60377"/>
        <dbReference type="EC" id="2.7.8.5"/>
    </reaction>
</comment>
<dbReference type="CDD" id="cd09137">
    <property type="entry name" value="PLDc_PGS1_euk_2"/>
    <property type="match status" value="1"/>
</dbReference>
<comment type="caution">
    <text evidence="13">The sequence shown here is derived from an EMBL/GenBank/DDBJ whole genome shotgun (WGS) entry which is preliminary data.</text>
</comment>
<dbReference type="GO" id="GO:0005739">
    <property type="term" value="C:mitochondrion"/>
    <property type="evidence" value="ECO:0007669"/>
    <property type="project" value="UniProtKB-SubCell"/>
</dbReference>
<evidence type="ECO:0000256" key="6">
    <source>
        <dbReference type="ARBA" id="ARBA00023098"/>
    </source>
</evidence>
<reference evidence="13 14" key="1">
    <citation type="journal article" date="2024" name="bioRxiv">
        <title>Comparative genomics of Cryptococcus and Kwoniella reveals pathogenesis evolution and contrasting karyotype dynamics via intercentromeric recombination or chromosome fusion.</title>
        <authorList>
            <person name="Coelho M.A."/>
            <person name="David-Palma M."/>
            <person name="Shea T."/>
            <person name="Bowers K."/>
            <person name="McGinley-Smith S."/>
            <person name="Mohammad A.W."/>
            <person name="Gnirke A."/>
            <person name="Yurkov A.M."/>
            <person name="Nowrousian M."/>
            <person name="Sun S."/>
            <person name="Cuomo C.A."/>
            <person name="Heitman J."/>
        </authorList>
    </citation>
    <scope>NUCLEOTIDE SEQUENCE [LARGE SCALE GENOMIC DNA]</scope>
    <source>
        <strain evidence="13 14">CBS 13917</strain>
    </source>
</reference>
<dbReference type="GO" id="GO:0005524">
    <property type="term" value="F:ATP binding"/>
    <property type="evidence" value="ECO:0007669"/>
    <property type="project" value="UniProtKB-KW"/>
</dbReference>
<keyword evidence="5" id="KW-0677">Repeat</keyword>
<comment type="similarity">
    <text evidence="2 10">Belongs to the CDP-alcohol phosphatidyltransferase class-II family.</text>
</comment>
<protein>
    <recommendedName>
        <fullName evidence="10">CDP-diacylglycerol--glycerol-3-phosphate 3-phosphatidyltransferase</fullName>
        <ecNumber evidence="10">2.7.8.5</ecNumber>
    </recommendedName>
</protein>
<dbReference type="KEGG" id="kne:92178268"/>
<dbReference type="InterPro" id="IPR001736">
    <property type="entry name" value="PLipase_D/transphosphatidylase"/>
</dbReference>
<dbReference type="InterPro" id="IPR016270">
    <property type="entry name" value="PGS1"/>
</dbReference>
<evidence type="ECO:0000256" key="3">
    <source>
        <dbReference type="ARBA" id="ARBA00022516"/>
    </source>
</evidence>
<evidence type="ECO:0000256" key="11">
    <source>
        <dbReference type="SAM" id="MobiDB-lite"/>
    </source>
</evidence>
<dbReference type="EC" id="2.7.8.5" evidence="10"/>
<dbReference type="CDD" id="cd09135">
    <property type="entry name" value="PLDc_PGS1_euk_1"/>
    <property type="match status" value="1"/>
</dbReference>
<feature type="domain" description="PLD phosphodiesterase" evidence="12">
    <location>
        <begin position="516"/>
        <end position="550"/>
    </location>
</feature>
<evidence type="ECO:0000256" key="4">
    <source>
        <dbReference type="ARBA" id="ARBA00022679"/>
    </source>
</evidence>
<keyword evidence="10" id="KW-0547">Nucleotide-binding</keyword>
<keyword evidence="6 10" id="KW-0443">Lipid metabolism</keyword>
<dbReference type="GeneID" id="92178268"/>
<dbReference type="Proteomes" id="UP001388673">
    <property type="component" value="Unassembled WGS sequence"/>
</dbReference>
<dbReference type="SMART" id="SM00155">
    <property type="entry name" value="PLDc"/>
    <property type="match status" value="2"/>
</dbReference>
<keyword evidence="8 10" id="KW-1208">Phospholipid metabolism</keyword>
<feature type="region of interest" description="Disordered" evidence="11">
    <location>
        <begin position="40"/>
        <end position="99"/>
    </location>
</feature>
<feature type="compositionally biased region" description="Low complexity" evidence="11">
    <location>
        <begin position="64"/>
        <end position="88"/>
    </location>
</feature>
<dbReference type="RefSeq" id="XP_066805340.1">
    <property type="nucleotide sequence ID" value="XM_066944139.1"/>
</dbReference>
<dbReference type="PANTHER" id="PTHR12586">
    <property type="entry name" value="CDP-DIACYLGLYCEROL--SERINE O-PHOSPHATIDYLTRANSFERASE"/>
    <property type="match status" value="1"/>
</dbReference>
<comment type="subcellular location">
    <subcellularLocation>
        <location evidence="10">Mitochondrion</location>
    </subcellularLocation>
</comment>
<dbReference type="EMBL" id="JBCAWK010000002">
    <property type="protein sequence ID" value="KAK8865861.1"/>
    <property type="molecule type" value="Genomic_DNA"/>
</dbReference>
<evidence type="ECO:0000259" key="12">
    <source>
        <dbReference type="SMART" id="SM00155"/>
    </source>
</evidence>
<keyword evidence="7 10" id="KW-0594">Phospholipid biosynthesis</keyword>
<feature type="domain" description="PLD phosphodiesterase" evidence="12">
    <location>
        <begin position="237"/>
        <end position="263"/>
    </location>
</feature>
<organism evidence="13 14">
    <name type="scientific">Kwoniella newhampshirensis</name>
    <dbReference type="NCBI Taxonomy" id="1651941"/>
    <lineage>
        <taxon>Eukaryota</taxon>
        <taxon>Fungi</taxon>
        <taxon>Dikarya</taxon>
        <taxon>Basidiomycota</taxon>
        <taxon>Agaricomycotina</taxon>
        <taxon>Tremellomycetes</taxon>
        <taxon>Tremellales</taxon>
        <taxon>Cryptococcaceae</taxon>
        <taxon>Kwoniella</taxon>
    </lineage>
</organism>
<evidence type="ECO:0000313" key="13">
    <source>
        <dbReference type="EMBL" id="KAK8865861.1"/>
    </source>
</evidence>
<dbReference type="PANTHER" id="PTHR12586:SF1">
    <property type="entry name" value="CDP-DIACYLGLYCEROL--GLYCEROL-3-PHOSPHATE 3-PHOSPHATIDYLTRANSFERASE, MITOCHONDRIAL"/>
    <property type="match status" value="1"/>
</dbReference>
<name>A0AAW0Z4F6_9TREE</name>
<evidence type="ECO:0000256" key="8">
    <source>
        <dbReference type="ARBA" id="ARBA00023264"/>
    </source>
</evidence>
<evidence type="ECO:0000256" key="5">
    <source>
        <dbReference type="ARBA" id="ARBA00022737"/>
    </source>
</evidence>
<keyword evidence="10" id="KW-0496">Mitochondrion</keyword>
<evidence type="ECO:0000256" key="7">
    <source>
        <dbReference type="ARBA" id="ARBA00023209"/>
    </source>
</evidence>
<dbReference type="Gene3D" id="3.30.870.10">
    <property type="entry name" value="Endonuclease Chain A"/>
    <property type="match status" value="2"/>
</dbReference>
<keyword evidence="10" id="KW-0067">ATP-binding</keyword>
<evidence type="ECO:0000256" key="9">
    <source>
        <dbReference type="ARBA" id="ARBA00048586"/>
    </source>
</evidence>
<comment type="function">
    <text evidence="10">Functions in the biosynthesis of the anionic phospholipids phosphatidylglycerol and cardiolipin.</text>
</comment>
<comment type="pathway">
    <text evidence="1 10">Phospholipid metabolism; phosphatidylglycerol biosynthesis; phosphatidylglycerol from CDP-diacylglycerol: step 1/2.</text>
</comment>
<accession>A0AAW0Z4F6</accession>
<gene>
    <name evidence="13" type="ORF">IAR55_001009</name>
</gene>